<keyword evidence="3 5" id="KW-1133">Transmembrane helix</keyword>
<keyword evidence="4 5" id="KW-0472">Membrane</keyword>
<proteinExistence type="predicted"/>
<dbReference type="Gene3D" id="1.20.120.1630">
    <property type="match status" value="1"/>
</dbReference>
<feature type="transmembrane region" description="Helical" evidence="5">
    <location>
        <begin position="132"/>
        <end position="161"/>
    </location>
</feature>
<feature type="transmembrane region" description="Helical" evidence="5">
    <location>
        <begin position="44"/>
        <end position="64"/>
    </location>
</feature>
<keyword evidence="6" id="KW-0489">Methyltransferase</keyword>
<accession>A0ABY8JS39</accession>
<evidence type="ECO:0000313" key="6">
    <source>
        <dbReference type="EMBL" id="WFU68380.1"/>
    </source>
</evidence>
<dbReference type="Proteomes" id="UP001221546">
    <property type="component" value="Chromosome"/>
</dbReference>
<protein>
    <submittedName>
        <fullName evidence="6">Protein-S-isoprenylcysteine O-methyltransferase</fullName>
        <ecNumber evidence="6">2.1.1.100</ecNumber>
    </submittedName>
</protein>
<feature type="transmembrane region" description="Helical" evidence="5">
    <location>
        <begin position="6"/>
        <end position="23"/>
    </location>
</feature>
<gene>
    <name evidence="6" type="ORF">QA636_02340</name>
</gene>
<keyword evidence="6" id="KW-0808">Transferase</keyword>
<dbReference type="InterPro" id="IPR007269">
    <property type="entry name" value="ICMT_MeTrfase"/>
</dbReference>
<dbReference type="InterPro" id="IPR054851">
    <property type="entry name" value="Isoprenylcys_mtase"/>
</dbReference>
<sequence>MTPGIAKFVFVMMAVGWYLIRYRHARRARREKVARSARGSRENTLLLISLTGLGIVPLVYIATAMPHFASYAFRPAQAWLGVFVAVAALVMFRLTHRALGRNWSLSLDVRENHRLITDGIYRTVRHPMYTAFWLWAAAQALLLPNWVAGFAGLIGFGTLFFGRVAREEQMMLEAFGDEYREYMARTGRLLPRLFRAGHKRLLSPNSRPDTHTKQ</sequence>
<dbReference type="PANTHER" id="PTHR12714">
    <property type="entry name" value="PROTEIN-S ISOPRENYLCYSTEINE O-METHYLTRANSFERASE"/>
    <property type="match status" value="1"/>
</dbReference>
<dbReference type="GO" id="GO:0032259">
    <property type="term" value="P:methylation"/>
    <property type="evidence" value="ECO:0007669"/>
    <property type="project" value="UniProtKB-KW"/>
</dbReference>
<dbReference type="Pfam" id="PF04140">
    <property type="entry name" value="ICMT"/>
    <property type="match status" value="1"/>
</dbReference>
<dbReference type="GO" id="GO:0004671">
    <property type="term" value="F:protein C-terminal S-isoprenylcysteine carboxyl O-methyltransferase activity"/>
    <property type="evidence" value="ECO:0007669"/>
    <property type="project" value="UniProtKB-EC"/>
</dbReference>
<feature type="transmembrane region" description="Helical" evidence="5">
    <location>
        <begin position="76"/>
        <end position="94"/>
    </location>
</feature>
<dbReference type="NCBIfam" id="NF040696">
    <property type="entry name" value="isopcys_mtase"/>
    <property type="match status" value="1"/>
</dbReference>
<evidence type="ECO:0000256" key="5">
    <source>
        <dbReference type="SAM" id="Phobius"/>
    </source>
</evidence>
<keyword evidence="7" id="KW-1185">Reference proteome</keyword>
<keyword evidence="2 5" id="KW-0812">Transmembrane</keyword>
<organism evidence="6 7">
    <name type="scientific">Bradyrhizobium brasilense</name>
    <dbReference type="NCBI Taxonomy" id="1419277"/>
    <lineage>
        <taxon>Bacteria</taxon>
        <taxon>Pseudomonadati</taxon>
        <taxon>Pseudomonadota</taxon>
        <taxon>Alphaproteobacteria</taxon>
        <taxon>Hyphomicrobiales</taxon>
        <taxon>Nitrobacteraceae</taxon>
        <taxon>Bradyrhizobium</taxon>
    </lineage>
</organism>
<comment type="subcellular location">
    <subcellularLocation>
        <location evidence="1">Membrane</location>
        <topology evidence="1">Multi-pass membrane protein</topology>
    </subcellularLocation>
</comment>
<evidence type="ECO:0000256" key="2">
    <source>
        <dbReference type="ARBA" id="ARBA00022692"/>
    </source>
</evidence>
<evidence type="ECO:0000256" key="1">
    <source>
        <dbReference type="ARBA" id="ARBA00004141"/>
    </source>
</evidence>
<evidence type="ECO:0000313" key="7">
    <source>
        <dbReference type="Proteomes" id="UP001221546"/>
    </source>
</evidence>
<evidence type="ECO:0000256" key="4">
    <source>
        <dbReference type="ARBA" id="ARBA00023136"/>
    </source>
</evidence>
<dbReference type="EC" id="2.1.1.100" evidence="6"/>
<dbReference type="PANTHER" id="PTHR12714:SF9">
    <property type="entry name" value="PROTEIN-S-ISOPRENYLCYSTEINE O-METHYLTRANSFERASE"/>
    <property type="match status" value="1"/>
</dbReference>
<evidence type="ECO:0000256" key="3">
    <source>
        <dbReference type="ARBA" id="ARBA00022989"/>
    </source>
</evidence>
<dbReference type="RefSeq" id="WP_083715233.1">
    <property type="nucleotide sequence ID" value="NZ_CP121646.1"/>
</dbReference>
<reference evidence="6 7" key="1">
    <citation type="submission" date="2023-04" db="EMBL/GenBank/DDBJ databases">
        <title>Australian commercial rhizobial inoculants.</title>
        <authorList>
            <person name="Kohlmeier M.G."/>
            <person name="O'Hara G.W."/>
            <person name="Colombi E."/>
            <person name="Ramsay J.P."/>
            <person name="Terpolilli J."/>
        </authorList>
    </citation>
    <scope>NUCLEOTIDE SEQUENCE [LARGE SCALE GENOMIC DNA]</scope>
    <source>
        <strain evidence="6 7">CB627</strain>
    </source>
</reference>
<name>A0ABY8JS39_9BRAD</name>
<dbReference type="EMBL" id="CP121646">
    <property type="protein sequence ID" value="WFU68380.1"/>
    <property type="molecule type" value="Genomic_DNA"/>
</dbReference>